<dbReference type="PROSITE" id="PS01187">
    <property type="entry name" value="EGF_CA"/>
    <property type="match status" value="1"/>
</dbReference>
<feature type="domain" description="EGF-like" evidence="14">
    <location>
        <begin position="350"/>
        <end position="390"/>
    </location>
</feature>
<dbReference type="SUPFAM" id="SSF57184">
    <property type="entry name" value="Growth factor receptor domain"/>
    <property type="match status" value="1"/>
</dbReference>
<dbReference type="InterPro" id="IPR049883">
    <property type="entry name" value="NOTCH1_EGF-like"/>
</dbReference>
<keyword evidence="9" id="KW-0325">Glycoprotein</keyword>
<evidence type="ECO:0000256" key="4">
    <source>
        <dbReference type="ARBA" id="ARBA00022536"/>
    </source>
</evidence>
<dbReference type="CDD" id="cd00255">
    <property type="entry name" value="nidG2"/>
    <property type="match status" value="1"/>
</dbReference>
<dbReference type="SMART" id="SM00539">
    <property type="entry name" value="NIDO"/>
    <property type="match status" value="1"/>
</dbReference>
<comment type="caution">
    <text evidence="10">Lacks conserved residue(s) required for the propagation of feature annotation.</text>
</comment>
<dbReference type="Proteomes" id="UP000281406">
    <property type="component" value="Unassembled WGS sequence"/>
</dbReference>
<evidence type="ECO:0000259" key="17">
    <source>
        <dbReference type="PROSITE" id="PS51220"/>
    </source>
</evidence>
<comment type="caution">
    <text evidence="18">The sequence shown here is derived from an EMBL/GenBank/DDBJ whole genome shotgun (WGS) entry which is preliminary data.</text>
</comment>
<dbReference type="InterPro" id="IPR024731">
    <property type="entry name" value="NELL2-like_EGF"/>
</dbReference>
<dbReference type="PROSITE" id="PS50026">
    <property type="entry name" value="EGF_3"/>
    <property type="match status" value="4"/>
</dbReference>
<dbReference type="InterPro" id="IPR000742">
    <property type="entry name" value="EGF"/>
</dbReference>
<evidence type="ECO:0000256" key="2">
    <source>
        <dbReference type="ARBA" id="ARBA00022525"/>
    </source>
</evidence>
<dbReference type="Gene3D" id="4.10.800.10">
    <property type="entry name" value="Thyroglobulin type-1"/>
    <property type="match status" value="1"/>
</dbReference>
<dbReference type="SMART" id="SM00211">
    <property type="entry name" value="TY"/>
    <property type="match status" value="1"/>
</dbReference>
<dbReference type="InterPro" id="IPR009030">
    <property type="entry name" value="Growth_fac_rcpt_cys_sf"/>
</dbReference>
<dbReference type="PROSITE" id="PS00010">
    <property type="entry name" value="ASX_HYDROXYL"/>
    <property type="match status" value="3"/>
</dbReference>
<evidence type="ECO:0000259" key="15">
    <source>
        <dbReference type="PROSITE" id="PS50993"/>
    </source>
</evidence>
<dbReference type="GO" id="GO:0007160">
    <property type="term" value="P:cell-matrix adhesion"/>
    <property type="evidence" value="ECO:0007669"/>
    <property type="project" value="InterPro"/>
</dbReference>
<dbReference type="GO" id="GO:0030855">
    <property type="term" value="P:epithelial cell differentiation"/>
    <property type="evidence" value="ECO:0007669"/>
    <property type="project" value="UniProtKB-ARBA"/>
</dbReference>
<evidence type="ECO:0000259" key="14">
    <source>
        <dbReference type="PROSITE" id="PS50026"/>
    </source>
</evidence>
<feature type="region of interest" description="Disordered" evidence="12">
    <location>
        <begin position="278"/>
        <end position="315"/>
    </location>
</feature>
<reference evidence="18 19" key="1">
    <citation type="submission" date="2018-10" db="EMBL/GenBank/DDBJ databases">
        <title>Genome assembly for a Yunnan-Guizhou Plateau 3E fish, Anabarilius grahami (Regan), and its evolutionary and genetic applications.</title>
        <authorList>
            <person name="Jiang W."/>
        </authorList>
    </citation>
    <scope>NUCLEOTIDE SEQUENCE [LARGE SCALE GENOMIC DNA]</scope>
    <source>
        <strain evidence="18">AG-KIZ</strain>
        <tissue evidence="18">Muscle</tissue>
    </source>
</reference>
<evidence type="ECO:0000256" key="10">
    <source>
        <dbReference type="PROSITE-ProRule" id="PRU00076"/>
    </source>
</evidence>
<feature type="domain" description="EGF-like" evidence="14">
    <location>
        <begin position="713"/>
        <end position="749"/>
    </location>
</feature>
<evidence type="ECO:0000256" key="3">
    <source>
        <dbReference type="ARBA" id="ARBA00022530"/>
    </source>
</evidence>
<name>A0A3N0YBV3_ANAGA</name>
<dbReference type="FunFam" id="2.10.25.10:FF:000139">
    <property type="entry name" value="Fibulin-1"/>
    <property type="match status" value="1"/>
</dbReference>
<feature type="disulfide bond" evidence="11">
    <location>
        <begin position="800"/>
        <end position="807"/>
    </location>
</feature>
<dbReference type="SMART" id="SM00181">
    <property type="entry name" value="EGF"/>
    <property type="match status" value="5"/>
</dbReference>
<dbReference type="AlphaFoldDB" id="A0A3N0YBV3"/>
<dbReference type="Gene3D" id="2.40.155.10">
    <property type="entry name" value="Green fluorescent protein"/>
    <property type="match status" value="1"/>
</dbReference>
<dbReference type="Pfam" id="PF12662">
    <property type="entry name" value="cEGF"/>
    <property type="match status" value="1"/>
</dbReference>
<keyword evidence="4 10" id="KW-0245">EGF-like domain</keyword>
<dbReference type="Pfam" id="PF06119">
    <property type="entry name" value="NIDO"/>
    <property type="match status" value="1"/>
</dbReference>
<dbReference type="Pfam" id="PF12947">
    <property type="entry name" value="EGF_3"/>
    <property type="match status" value="1"/>
</dbReference>
<protein>
    <submittedName>
        <fullName evidence="18">Nidogen-1</fullName>
    </submittedName>
</protein>
<feature type="signal peptide" evidence="13">
    <location>
        <begin position="1"/>
        <end position="18"/>
    </location>
</feature>
<dbReference type="Gene3D" id="2.120.10.30">
    <property type="entry name" value="TolB, C-terminal domain"/>
    <property type="match status" value="1"/>
</dbReference>
<dbReference type="PROSITE" id="PS50993">
    <property type="entry name" value="NIDOGEN_G2"/>
    <property type="match status" value="1"/>
</dbReference>
<dbReference type="PROSITE" id="PS51162">
    <property type="entry name" value="THYROGLOBULIN_1_2"/>
    <property type="match status" value="1"/>
</dbReference>
<keyword evidence="19" id="KW-1185">Reference proteome</keyword>
<gene>
    <name evidence="18" type="ORF">DPX16_4553</name>
</gene>
<dbReference type="Pfam" id="PF00086">
    <property type="entry name" value="Thyroglobulin_1"/>
    <property type="match status" value="1"/>
</dbReference>
<dbReference type="GO" id="GO:0071944">
    <property type="term" value="C:cell periphery"/>
    <property type="evidence" value="ECO:0007669"/>
    <property type="project" value="UniProtKB-ARBA"/>
</dbReference>
<dbReference type="InterPro" id="IPR001881">
    <property type="entry name" value="EGF-like_Ca-bd_dom"/>
</dbReference>
<dbReference type="SMART" id="SM00682">
    <property type="entry name" value="G2F"/>
    <property type="match status" value="1"/>
</dbReference>
<dbReference type="GO" id="GO:0005509">
    <property type="term" value="F:calcium ion binding"/>
    <property type="evidence" value="ECO:0007669"/>
    <property type="project" value="InterPro"/>
</dbReference>
<dbReference type="InterPro" id="IPR026823">
    <property type="entry name" value="cEGF"/>
</dbReference>
<dbReference type="PANTHER" id="PTHR24039:SF28">
    <property type="entry name" value="EGF-LIKE DOMAIN-CONTAINING PROTEIN"/>
    <property type="match status" value="1"/>
</dbReference>
<dbReference type="Gene3D" id="2.10.25.10">
    <property type="entry name" value="Laminin"/>
    <property type="match status" value="4"/>
</dbReference>
<feature type="domain" description="EGF-like" evidence="14">
    <location>
        <begin position="669"/>
        <end position="712"/>
    </location>
</feature>
<dbReference type="Pfam" id="PF07474">
    <property type="entry name" value="G2F"/>
    <property type="match status" value="1"/>
</dbReference>
<keyword evidence="8 11" id="KW-1015">Disulfide bond</keyword>
<dbReference type="EMBL" id="RJVU01047220">
    <property type="protein sequence ID" value="ROL43719.1"/>
    <property type="molecule type" value="Genomic_DNA"/>
</dbReference>
<evidence type="ECO:0000256" key="5">
    <source>
        <dbReference type="ARBA" id="ARBA00022729"/>
    </source>
</evidence>
<keyword evidence="5 13" id="KW-0732">Signal</keyword>
<dbReference type="InterPro" id="IPR036857">
    <property type="entry name" value="Thyroglobulin_1_sf"/>
</dbReference>
<dbReference type="CDD" id="cd00191">
    <property type="entry name" value="TY"/>
    <property type="match status" value="1"/>
</dbReference>
<dbReference type="FunFam" id="2.10.25.10:FF:000038">
    <property type="entry name" value="Fibrillin 2"/>
    <property type="match status" value="1"/>
</dbReference>
<dbReference type="PROSITE" id="PS01186">
    <property type="entry name" value="EGF_2"/>
    <property type="match status" value="3"/>
</dbReference>
<dbReference type="Pfam" id="PF07645">
    <property type="entry name" value="EGF_CA"/>
    <property type="match status" value="1"/>
</dbReference>
<feature type="domain" description="NIDO" evidence="17">
    <location>
        <begin position="94"/>
        <end position="258"/>
    </location>
</feature>
<sequence length="1009" mass="111226">MVLVCSVGLLALLVSVQCLTREQLFDYGIQFGDRILDSSTDSVKELELQQTLFFFKGKFDKVYVSTNGFISMAEPSDESEYLGKMPASFGMIAAFLGDLDTTDGAGYVYFRQDKSPDVLQRAADHIRQAFPSDEGIEPTHAVIVTWENVLAQGSERGDGFEFARNTFQLVVANMYSASYAILLYPEEKMLFDSTLIDDVDVHVEVGFSEGIVPGWFGWSTTQGYYYRITEDSEESVSALALETNSGQPGVWVFEIGTSPLFTSIVPGQVAEVTEVTSEETVVDTPAPEPTSVQTSEPPYEPLTSRPEPLSESSTPDEFQYRYVPPQQQPQNPEVLIIDEDELSINVFSYNYETCSSNKHKCSAFADCRDYADGYCCRCKPGYYGNGKDCVAEGKPQRMNGKVNGRLYVGNSPSPVEFSNNDLHSYVVANDGRAYIAVSSIPASIGPSLQPLPALGEAIGWAFALEQPNYHNGFSLIGGVFTRLAEVIFQPGNERLTIRQEFGGIDEHDHLVVSTHLDGRIPEVPPEATVQIEPYNEIYQYSSNLITSSSRRDYTVNMPDGSVRKHSYLWTQSIRFQSCPHEELMSSVPDSQQLSVDQIFVMYDSGNELIRFAMSNKIGSIHNVDECSESPQICGSYSVCINQPGSFRCECLDGFQFSSDGRTCVETERPVDHCQRGTHDCDAPERARCRYTGASSYVCACLPGFSGDGRACQDVDECQTARCHSDAICYNTQGSFTCQCRPGFHGDGFSCTPGSDGEQTACERHRAAALASTSSSFRPRPAVGQYVPSCDGYGAYEPLQCHAGLGQCWCVDASGQEIPGSRTEPGRRPMCIDHNVAPPLIGPTPRPDISPLTPGANLLFAQSGRIELLPLDGSRMSADEARTLLHVPVSTRRVECMDPFSRLRRKLTEGIQYPFSMVSYGGKLFYTDWRREAVVAMEHQDGMEVEEFLPQRRSRTYGITITYPQCPAGLNYCSAENGGCSHLCLLRPGGSSCRCPDARDGSCVEPDQNF</sequence>
<evidence type="ECO:0000256" key="13">
    <source>
        <dbReference type="SAM" id="SignalP"/>
    </source>
</evidence>
<keyword evidence="3" id="KW-0272">Extracellular matrix</keyword>
<keyword evidence="2" id="KW-0964">Secreted</keyword>
<dbReference type="InterPro" id="IPR018097">
    <property type="entry name" value="EGF_Ca-bd_CS"/>
</dbReference>
<keyword evidence="6" id="KW-0677">Repeat</keyword>
<feature type="chain" id="PRO_5018313883" evidence="13">
    <location>
        <begin position="19"/>
        <end position="1009"/>
    </location>
</feature>
<dbReference type="InterPro" id="IPR003886">
    <property type="entry name" value="NIDO_dom"/>
</dbReference>
<dbReference type="PROSITE" id="PS51220">
    <property type="entry name" value="NIDO"/>
    <property type="match status" value="1"/>
</dbReference>
<evidence type="ECO:0000256" key="11">
    <source>
        <dbReference type="PROSITE-ProRule" id="PRU00500"/>
    </source>
</evidence>
<dbReference type="CDD" id="cd00054">
    <property type="entry name" value="EGF_CA"/>
    <property type="match status" value="3"/>
</dbReference>
<evidence type="ECO:0000313" key="18">
    <source>
        <dbReference type="EMBL" id="ROL43719.1"/>
    </source>
</evidence>
<accession>A0A3N0YBV3</accession>
<comment type="subcellular location">
    <subcellularLocation>
        <location evidence="1">Secreted</location>
        <location evidence="1">Extracellular space</location>
        <location evidence="1">Extracellular matrix</location>
    </subcellularLocation>
</comment>
<evidence type="ECO:0000313" key="19">
    <source>
        <dbReference type="Proteomes" id="UP000281406"/>
    </source>
</evidence>
<dbReference type="InterPro" id="IPR011042">
    <property type="entry name" value="6-blade_b-propeller_TolB-like"/>
</dbReference>
<dbReference type="InterPro" id="IPR006605">
    <property type="entry name" value="G2_nidogen/fibulin_G2F"/>
</dbReference>
<dbReference type="OrthoDB" id="9990982at2759"/>
<evidence type="ECO:0000259" key="16">
    <source>
        <dbReference type="PROSITE" id="PS51162"/>
    </source>
</evidence>
<dbReference type="InterPro" id="IPR000152">
    <property type="entry name" value="EGF-type_Asp/Asn_hydroxyl_site"/>
</dbReference>
<evidence type="ECO:0000256" key="7">
    <source>
        <dbReference type="ARBA" id="ARBA00022837"/>
    </source>
</evidence>
<keyword evidence="7" id="KW-0106">Calcium</keyword>
<dbReference type="InterPro" id="IPR000716">
    <property type="entry name" value="Thyroglobulin_1"/>
</dbReference>
<organism evidence="18 19">
    <name type="scientific">Anabarilius grahami</name>
    <name type="common">Kanglang fish</name>
    <name type="synonym">Barilius grahami</name>
    <dbReference type="NCBI Taxonomy" id="495550"/>
    <lineage>
        <taxon>Eukaryota</taxon>
        <taxon>Metazoa</taxon>
        <taxon>Chordata</taxon>
        <taxon>Craniata</taxon>
        <taxon>Vertebrata</taxon>
        <taxon>Euteleostomi</taxon>
        <taxon>Actinopterygii</taxon>
        <taxon>Neopterygii</taxon>
        <taxon>Teleostei</taxon>
        <taxon>Ostariophysi</taxon>
        <taxon>Cypriniformes</taxon>
        <taxon>Xenocyprididae</taxon>
        <taxon>Xenocypridinae</taxon>
        <taxon>Xenocypridinae incertae sedis</taxon>
        <taxon>Anabarilius</taxon>
    </lineage>
</organism>
<feature type="domain" description="Thyroglobulin type-1" evidence="16">
    <location>
        <begin position="758"/>
        <end position="830"/>
    </location>
</feature>
<dbReference type="InterPro" id="IPR009017">
    <property type="entry name" value="GFP"/>
</dbReference>
<evidence type="ECO:0000256" key="6">
    <source>
        <dbReference type="ARBA" id="ARBA00022737"/>
    </source>
</evidence>
<dbReference type="SMART" id="SM00179">
    <property type="entry name" value="EGF_CA"/>
    <property type="match status" value="4"/>
</dbReference>
<dbReference type="PANTHER" id="PTHR24039">
    <property type="entry name" value="FIBRILLIN-RELATED"/>
    <property type="match status" value="1"/>
</dbReference>
<evidence type="ECO:0000256" key="12">
    <source>
        <dbReference type="SAM" id="MobiDB-lite"/>
    </source>
</evidence>
<evidence type="ECO:0000256" key="8">
    <source>
        <dbReference type="ARBA" id="ARBA00023157"/>
    </source>
</evidence>
<dbReference type="SUPFAM" id="SSF57610">
    <property type="entry name" value="Thyroglobulin type-1 domain"/>
    <property type="match status" value="1"/>
</dbReference>
<evidence type="ECO:0000256" key="9">
    <source>
        <dbReference type="ARBA" id="ARBA00023180"/>
    </source>
</evidence>
<evidence type="ECO:0000256" key="1">
    <source>
        <dbReference type="ARBA" id="ARBA00004498"/>
    </source>
</evidence>
<dbReference type="SUPFAM" id="SSF54511">
    <property type="entry name" value="GFP-like"/>
    <property type="match status" value="1"/>
</dbReference>
<proteinExistence type="predicted"/>
<feature type="domain" description="Nidogen G2 beta-barrel" evidence="15">
    <location>
        <begin position="394"/>
        <end position="627"/>
    </location>
</feature>
<feature type="domain" description="EGF-like" evidence="14">
    <location>
        <begin position="622"/>
        <end position="664"/>
    </location>
</feature>
<dbReference type="PROSITE" id="PS00484">
    <property type="entry name" value="THYROGLOBULIN_1_1"/>
    <property type="match status" value="1"/>
</dbReference>